<dbReference type="STRING" id="2018661.A0A2A2JPW6"/>
<dbReference type="Pfam" id="PF00646">
    <property type="entry name" value="F-box"/>
    <property type="match status" value="1"/>
</dbReference>
<evidence type="ECO:0000256" key="1">
    <source>
        <dbReference type="ARBA" id="ARBA00022786"/>
    </source>
</evidence>
<evidence type="ECO:0000259" key="4">
    <source>
        <dbReference type="PROSITE" id="PS50181"/>
    </source>
</evidence>
<evidence type="ECO:0000313" key="5">
    <source>
        <dbReference type="EMBL" id="PAV63693.1"/>
    </source>
</evidence>
<protein>
    <recommendedName>
        <fullName evidence="7">RRM domain-containing protein</fullName>
    </recommendedName>
</protein>
<dbReference type="PROSITE" id="PS50181">
    <property type="entry name" value="FBOX"/>
    <property type="match status" value="1"/>
</dbReference>
<keyword evidence="6" id="KW-1185">Reference proteome</keyword>
<evidence type="ECO:0000259" key="3">
    <source>
        <dbReference type="PROSITE" id="PS50102"/>
    </source>
</evidence>
<dbReference type="SMART" id="SM00367">
    <property type="entry name" value="LRR_CC"/>
    <property type="match status" value="4"/>
</dbReference>
<dbReference type="InterPro" id="IPR032675">
    <property type="entry name" value="LRR_dom_sf"/>
</dbReference>
<dbReference type="GO" id="GO:0003723">
    <property type="term" value="F:RNA binding"/>
    <property type="evidence" value="ECO:0007669"/>
    <property type="project" value="UniProtKB-UniRule"/>
</dbReference>
<organism evidence="5 6">
    <name type="scientific">Diploscapter pachys</name>
    <dbReference type="NCBI Taxonomy" id="2018661"/>
    <lineage>
        <taxon>Eukaryota</taxon>
        <taxon>Metazoa</taxon>
        <taxon>Ecdysozoa</taxon>
        <taxon>Nematoda</taxon>
        <taxon>Chromadorea</taxon>
        <taxon>Rhabditida</taxon>
        <taxon>Rhabditina</taxon>
        <taxon>Rhabditomorpha</taxon>
        <taxon>Rhabditoidea</taxon>
        <taxon>Rhabditidae</taxon>
        <taxon>Diploscapter</taxon>
    </lineage>
</organism>
<dbReference type="Proteomes" id="UP000218231">
    <property type="component" value="Unassembled WGS sequence"/>
</dbReference>
<dbReference type="Pfam" id="PF25372">
    <property type="entry name" value="DUF7885"/>
    <property type="match status" value="1"/>
</dbReference>
<dbReference type="EMBL" id="LIAE01010298">
    <property type="protein sequence ID" value="PAV63693.1"/>
    <property type="molecule type" value="Genomic_DNA"/>
</dbReference>
<dbReference type="InterPro" id="IPR036047">
    <property type="entry name" value="F-box-like_dom_sf"/>
</dbReference>
<gene>
    <name evidence="5" type="ORF">WR25_07802</name>
</gene>
<dbReference type="InterPro" id="IPR001810">
    <property type="entry name" value="F-box_dom"/>
</dbReference>
<keyword evidence="2" id="KW-0694">RNA-binding</keyword>
<accession>A0A2A2JPW6</accession>
<dbReference type="PANTHER" id="PTHR13318">
    <property type="entry name" value="PARTNER OF PAIRED, ISOFORM B-RELATED"/>
    <property type="match status" value="1"/>
</dbReference>
<dbReference type="GO" id="GO:0031146">
    <property type="term" value="P:SCF-dependent proteasomal ubiquitin-dependent protein catabolic process"/>
    <property type="evidence" value="ECO:0007669"/>
    <property type="project" value="TreeGrafter"/>
</dbReference>
<feature type="domain" description="RRM" evidence="3">
    <location>
        <begin position="119"/>
        <end position="207"/>
    </location>
</feature>
<dbReference type="SMART" id="SM00360">
    <property type="entry name" value="RRM"/>
    <property type="match status" value="1"/>
</dbReference>
<dbReference type="SUPFAM" id="SSF52047">
    <property type="entry name" value="RNI-like"/>
    <property type="match status" value="1"/>
</dbReference>
<dbReference type="PANTHER" id="PTHR13318:SF50">
    <property type="entry name" value="F-BOX_LRR-REPEAT PROTEIN 7"/>
    <property type="match status" value="1"/>
</dbReference>
<dbReference type="OrthoDB" id="549243at2759"/>
<dbReference type="PROSITE" id="PS50102">
    <property type="entry name" value="RRM"/>
    <property type="match status" value="1"/>
</dbReference>
<dbReference type="GO" id="GO:0019005">
    <property type="term" value="C:SCF ubiquitin ligase complex"/>
    <property type="evidence" value="ECO:0007669"/>
    <property type="project" value="TreeGrafter"/>
</dbReference>
<dbReference type="InterPro" id="IPR057207">
    <property type="entry name" value="FBXL15_LRR"/>
</dbReference>
<dbReference type="InterPro" id="IPR012677">
    <property type="entry name" value="Nucleotide-bd_a/b_plait_sf"/>
</dbReference>
<dbReference type="InterPro" id="IPR000504">
    <property type="entry name" value="RRM_dom"/>
</dbReference>
<dbReference type="SUPFAM" id="SSF54928">
    <property type="entry name" value="RNA-binding domain, RBD"/>
    <property type="match status" value="1"/>
</dbReference>
<dbReference type="SUPFAM" id="SSF81383">
    <property type="entry name" value="F-box domain"/>
    <property type="match status" value="1"/>
</dbReference>
<dbReference type="Gene3D" id="3.80.10.10">
    <property type="entry name" value="Ribonuclease Inhibitor"/>
    <property type="match status" value="1"/>
</dbReference>
<sequence>MNLGGFGSSFKSPEDSAFKRGGFAGRSQTTFKALRRLHGQNLESKGLNDITEAFQQFVTRARFFSIGKLRRTWSHSAVEFMKYRRLLPMLLADGERMDPSETDDFDAALAFQAASKDDRKIVVSNISPRVTQTQLQSFFSQFGKVSTCSLPLAERRSVFATLPKNPKHCGSAVIVFKRKEDADKAKSATEEELKLYDQVMHVSAYSSSRKKAAKGAMIIPAEDSKDEGASISRASSTQSLTASIISASGNSPFPLDTLPDKVLERIISFLPIIDTIRCEMVNKRWMELSMSSWSHINTLILARETYGFARFFQGQGSIRNSHLKALLRRGGLYLKSLNLSGISHLMNGSALQLISSLCPNLKDLNISGLASSPSELNELSEALPTLEKISYIDMANASDKAFWFLLKGCGRSVKFVDFRGARRLHGRCFKLVGPELEQLYLDGSYQIDAMAFEDLCTFAPGLKELRANECYRISDENLSMISRTMADLQALTLCGDRFSALTSTGLLHISHIHSLTELALDFNPLVDDRLLEAISCELKSLTALSLANAGTDQSISAKGINSISKLTNLSQLDVSFLAAVSSSSIWDILTDCKQLELLQLRNCTFLTNDAVFQMAKCHNVKHVDLSGSILITTEAIQNFIKAFPSGDNKPQITIVIGGTAAESSSLSVRGSRVVVDLSDYSSLVRLPSEGPSVLKMGTSQSADNSDNEDEFEKLTAQRRQILLFFFLISRIDRFILHRCDLRRGGISHRGCGRVEEVGRARSKGVGTDEIMRFEAYKFGTKGSILLLLFHLYFFL</sequence>
<dbReference type="CDD" id="cd00590">
    <property type="entry name" value="RRM_SF"/>
    <property type="match status" value="1"/>
</dbReference>
<evidence type="ECO:0000256" key="2">
    <source>
        <dbReference type="PROSITE-ProRule" id="PRU00176"/>
    </source>
</evidence>
<proteinExistence type="predicted"/>
<evidence type="ECO:0008006" key="7">
    <source>
        <dbReference type="Google" id="ProtNLM"/>
    </source>
</evidence>
<dbReference type="Gene3D" id="3.30.70.330">
    <property type="match status" value="1"/>
</dbReference>
<dbReference type="Pfam" id="PF00076">
    <property type="entry name" value="RRM_1"/>
    <property type="match status" value="1"/>
</dbReference>
<evidence type="ECO:0000313" key="6">
    <source>
        <dbReference type="Proteomes" id="UP000218231"/>
    </source>
</evidence>
<dbReference type="InterPro" id="IPR006553">
    <property type="entry name" value="Leu-rich_rpt_Cys-con_subtyp"/>
</dbReference>
<reference evidence="5 6" key="1">
    <citation type="journal article" date="2017" name="Curr. Biol.">
        <title>Genome architecture and evolution of a unichromosomal asexual nematode.</title>
        <authorList>
            <person name="Fradin H."/>
            <person name="Zegar C."/>
            <person name="Gutwein M."/>
            <person name="Lucas J."/>
            <person name="Kovtun M."/>
            <person name="Corcoran D."/>
            <person name="Baugh L.R."/>
            <person name="Kiontke K."/>
            <person name="Gunsalus K."/>
            <person name="Fitch D.H."/>
            <person name="Piano F."/>
        </authorList>
    </citation>
    <scope>NUCLEOTIDE SEQUENCE [LARGE SCALE GENOMIC DNA]</scope>
    <source>
        <strain evidence="5">PF1309</strain>
    </source>
</reference>
<name>A0A2A2JPW6_9BILA</name>
<comment type="caution">
    <text evidence="5">The sequence shown here is derived from an EMBL/GenBank/DDBJ whole genome shotgun (WGS) entry which is preliminary data.</text>
</comment>
<dbReference type="InterPro" id="IPR035979">
    <property type="entry name" value="RBD_domain_sf"/>
</dbReference>
<feature type="domain" description="F-box" evidence="4">
    <location>
        <begin position="252"/>
        <end position="296"/>
    </location>
</feature>
<dbReference type="AlphaFoldDB" id="A0A2A2JPW6"/>
<keyword evidence="1" id="KW-0833">Ubl conjugation pathway</keyword>